<feature type="transmembrane region" description="Helical" evidence="8">
    <location>
        <begin position="102"/>
        <end position="121"/>
    </location>
</feature>
<reference evidence="10 11" key="1">
    <citation type="submission" date="2024-06" db="EMBL/GenBank/DDBJ databases">
        <title>The Natural Products Discovery Center: Release of the First 8490 Sequenced Strains for Exploring Actinobacteria Biosynthetic Diversity.</title>
        <authorList>
            <person name="Kalkreuter E."/>
            <person name="Kautsar S.A."/>
            <person name="Yang D."/>
            <person name="Bader C.D."/>
            <person name="Teijaro C.N."/>
            <person name="Fluegel L."/>
            <person name="Davis C.M."/>
            <person name="Simpson J.R."/>
            <person name="Lauterbach L."/>
            <person name="Steele A.D."/>
            <person name="Gui C."/>
            <person name="Meng S."/>
            <person name="Li G."/>
            <person name="Viehrig K."/>
            <person name="Ye F."/>
            <person name="Su P."/>
            <person name="Kiefer A.F."/>
            <person name="Nichols A."/>
            <person name="Cepeda A.J."/>
            <person name="Yan W."/>
            <person name="Fan B."/>
            <person name="Jiang Y."/>
            <person name="Adhikari A."/>
            <person name="Zheng C.-J."/>
            <person name="Schuster L."/>
            <person name="Cowan T.M."/>
            <person name="Smanski M.J."/>
            <person name="Chevrette M.G."/>
            <person name="De Carvalho L.P.S."/>
            <person name="Shen B."/>
        </authorList>
    </citation>
    <scope>NUCLEOTIDE SEQUENCE [LARGE SCALE GENOMIC DNA]</scope>
    <source>
        <strain evidence="10 11">NPDC048946</strain>
    </source>
</reference>
<feature type="domain" description="Major facilitator superfamily (MFS) profile" evidence="9">
    <location>
        <begin position="36"/>
        <end position="489"/>
    </location>
</feature>
<evidence type="ECO:0000259" key="9">
    <source>
        <dbReference type="PROSITE" id="PS50850"/>
    </source>
</evidence>
<feature type="transmembrane region" description="Helical" evidence="8">
    <location>
        <begin position="425"/>
        <end position="450"/>
    </location>
</feature>
<feature type="transmembrane region" description="Helical" evidence="8">
    <location>
        <begin position="127"/>
        <end position="147"/>
    </location>
</feature>
<feature type="transmembrane region" description="Helical" evidence="8">
    <location>
        <begin position="383"/>
        <end position="404"/>
    </location>
</feature>
<feature type="transmembrane region" description="Helical" evidence="8">
    <location>
        <begin position="322"/>
        <end position="349"/>
    </location>
</feature>
<dbReference type="InterPro" id="IPR020846">
    <property type="entry name" value="MFS_dom"/>
</dbReference>
<evidence type="ECO:0000313" key="10">
    <source>
        <dbReference type="EMBL" id="MEU8139675.1"/>
    </source>
</evidence>
<feature type="region of interest" description="Disordered" evidence="7">
    <location>
        <begin position="1"/>
        <end position="27"/>
    </location>
</feature>
<feature type="transmembrane region" description="Helical" evidence="8">
    <location>
        <begin position="246"/>
        <end position="269"/>
    </location>
</feature>
<keyword evidence="4 8" id="KW-1133">Transmembrane helix</keyword>
<feature type="transmembrane region" description="Helical" evidence="8">
    <location>
        <begin position="71"/>
        <end position="90"/>
    </location>
</feature>
<feature type="compositionally biased region" description="Low complexity" evidence="7">
    <location>
        <begin position="523"/>
        <end position="544"/>
    </location>
</feature>
<feature type="region of interest" description="Disordered" evidence="7">
    <location>
        <begin position="491"/>
        <end position="544"/>
    </location>
</feature>
<keyword evidence="2" id="KW-0813">Transport</keyword>
<evidence type="ECO:0000256" key="4">
    <source>
        <dbReference type="ARBA" id="ARBA00022989"/>
    </source>
</evidence>
<organism evidence="10 11">
    <name type="scientific">Streptodolium elevatio</name>
    <dbReference type="NCBI Taxonomy" id="3157996"/>
    <lineage>
        <taxon>Bacteria</taxon>
        <taxon>Bacillati</taxon>
        <taxon>Actinomycetota</taxon>
        <taxon>Actinomycetes</taxon>
        <taxon>Kitasatosporales</taxon>
        <taxon>Streptomycetaceae</taxon>
        <taxon>Streptodolium</taxon>
    </lineage>
</organism>
<dbReference type="RefSeq" id="WP_358363916.1">
    <property type="nucleotide sequence ID" value="NZ_JBEZFP010000191.1"/>
</dbReference>
<dbReference type="InterPro" id="IPR011701">
    <property type="entry name" value="MFS"/>
</dbReference>
<sequence length="544" mass="54516">MSGDSTGADAGTETAAAVGKTSDSTAARGRRSPTLILTALAFAATAIAVMQTVVTPILPQLQGRLGVSSSAIAWVLTGNLLAAAVATPLIGRLGDLRGKKRYLLISLAAVAAGSVLAAVTTSFPMLVAGRVLQGLGGGVVPLALSVVRDEFPRHRTAGSIAVIGATISVGSTFGSVMTGLIADRADYHLLFWLSAAVSAISIALVWLIVPDSTPRSAPGRVDVLGALLLSGWLAALLAAVSQGSRVGWAAPLVVGGFVLSALLFALWAWWALRCPEPLVDLRVMTRRPVLLAGLSGMLTGMAMYGSGLLFAPFLQSPESNGYGFGTTVLAASLYMLPGALGNLAAAPVAGRMINRYGPKPALVLGPALSAVSFLALMPLTDHAWAFSAVFTLFGFGLGLAFAAMPATVNANVPSDMTGVANGMNAVLRTIGGAVGAAVLGAILTAVTLGGDGPRGSAPSLTAYQICFGLLAVGCVLSAFIALAVPGPPSPMSPAGVRTEHPRPESPAEAVAVALDQPGSADQATSGHSPTSSASSPSGGAARGA</sequence>
<feature type="compositionally biased region" description="Low complexity" evidence="7">
    <location>
        <begin position="1"/>
        <end position="19"/>
    </location>
</feature>
<feature type="transmembrane region" description="Helical" evidence="8">
    <location>
        <begin position="361"/>
        <end position="377"/>
    </location>
</feature>
<evidence type="ECO:0000256" key="5">
    <source>
        <dbReference type="ARBA" id="ARBA00023136"/>
    </source>
</evidence>
<feature type="transmembrane region" description="Helical" evidence="8">
    <location>
        <begin position="221"/>
        <end position="240"/>
    </location>
</feature>
<accession>A0ABV3DV98</accession>
<dbReference type="PRINTS" id="PR01035">
    <property type="entry name" value="TCRTETA"/>
</dbReference>
<gene>
    <name evidence="10" type="ORF">AB0C36_40060</name>
</gene>
<dbReference type="Pfam" id="PF07690">
    <property type="entry name" value="MFS_1"/>
    <property type="match status" value="1"/>
</dbReference>
<feature type="transmembrane region" description="Helical" evidence="8">
    <location>
        <begin position="289"/>
        <end position="310"/>
    </location>
</feature>
<feature type="transmembrane region" description="Helical" evidence="8">
    <location>
        <begin position="462"/>
        <end position="484"/>
    </location>
</feature>
<feature type="transmembrane region" description="Helical" evidence="8">
    <location>
        <begin position="187"/>
        <end position="209"/>
    </location>
</feature>
<dbReference type="SUPFAM" id="SSF103473">
    <property type="entry name" value="MFS general substrate transporter"/>
    <property type="match status" value="2"/>
</dbReference>
<dbReference type="CDD" id="cd17504">
    <property type="entry name" value="MFS_MMR_MDR_like"/>
    <property type="match status" value="1"/>
</dbReference>
<feature type="transmembrane region" description="Helical" evidence="8">
    <location>
        <begin position="159"/>
        <end position="181"/>
    </location>
</feature>
<keyword evidence="6" id="KW-0046">Antibiotic resistance</keyword>
<evidence type="ECO:0000313" key="11">
    <source>
        <dbReference type="Proteomes" id="UP001551482"/>
    </source>
</evidence>
<keyword evidence="3 8" id="KW-0812">Transmembrane</keyword>
<evidence type="ECO:0000256" key="1">
    <source>
        <dbReference type="ARBA" id="ARBA00004651"/>
    </source>
</evidence>
<feature type="transmembrane region" description="Helical" evidence="8">
    <location>
        <begin position="35"/>
        <end position="59"/>
    </location>
</feature>
<dbReference type="PANTHER" id="PTHR42718:SF9">
    <property type="entry name" value="MAJOR FACILITATOR SUPERFAMILY MULTIDRUG TRANSPORTER MFSC"/>
    <property type="match status" value="1"/>
</dbReference>
<evidence type="ECO:0000256" key="2">
    <source>
        <dbReference type="ARBA" id="ARBA00022448"/>
    </source>
</evidence>
<dbReference type="Gene3D" id="1.20.1250.20">
    <property type="entry name" value="MFS general substrate transporter like domains"/>
    <property type="match status" value="2"/>
</dbReference>
<dbReference type="Proteomes" id="UP001551482">
    <property type="component" value="Unassembled WGS sequence"/>
</dbReference>
<dbReference type="InterPro" id="IPR001958">
    <property type="entry name" value="Tet-R_TetA/multi-R_MdtG-like"/>
</dbReference>
<evidence type="ECO:0000256" key="3">
    <source>
        <dbReference type="ARBA" id="ARBA00022692"/>
    </source>
</evidence>
<comment type="subcellular location">
    <subcellularLocation>
        <location evidence="1">Cell membrane</location>
        <topology evidence="1">Multi-pass membrane protein</topology>
    </subcellularLocation>
</comment>
<proteinExistence type="predicted"/>
<dbReference type="PANTHER" id="PTHR42718">
    <property type="entry name" value="MAJOR FACILITATOR SUPERFAMILY MULTIDRUG TRANSPORTER MFSC"/>
    <property type="match status" value="1"/>
</dbReference>
<protein>
    <submittedName>
        <fullName evidence="10">MFS transporter</fullName>
    </submittedName>
</protein>
<keyword evidence="11" id="KW-1185">Reference proteome</keyword>
<comment type="caution">
    <text evidence="10">The sequence shown here is derived from an EMBL/GenBank/DDBJ whole genome shotgun (WGS) entry which is preliminary data.</text>
</comment>
<name>A0ABV3DV98_9ACTN</name>
<keyword evidence="5 8" id="KW-0472">Membrane</keyword>
<dbReference type="PROSITE" id="PS50850">
    <property type="entry name" value="MFS"/>
    <property type="match status" value="1"/>
</dbReference>
<evidence type="ECO:0000256" key="7">
    <source>
        <dbReference type="SAM" id="MobiDB-lite"/>
    </source>
</evidence>
<evidence type="ECO:0000256" key="8">
    <source>
        <dbReference type="SAM" id="Phobius"/>
    </source>
</evidence>
<dbReference type="InterPro" id="IPR036259">
    <property type="entry name" value="MFS_trans_sf"/>
</dbReference>
<evidence type="ECO:0000256" key="6">
    <source>
        <dbReference type="ARBA" id="ARBA00023251"/>
    </source>
</evidence>
<dbReference type="EMBL" id="JBEZFP010000191">
    <property type="protein sequence ID" value="MEU8139675.1"/>
    <property type="molecule type" value="Genomic_DNA"/>
</dbReference>